<keyword evidence="2" id="KW-1185">Reference proteome</keyword>
<evidence type="ECO:0000313" key="2">
    <source>
        <dbReference type="Proteomes" id="UP000828941"/>
    </source>
</evidence>
<evidence type="ECO:0000313" key="1">
    <source>
        <dbReference type="EMBL" id="KAI4308015.1"/>
    </source>
</evidence>
<gene>
    <name evidence="1" type="ORF">L6164_031134</name>
</gene>
<proteinExistence type="predicted"/>
<dbReference type="EMBL" id="CM039437">
    <property type="protein sequence ID" value="KAI4308015.1"/>
    <property type="molecule type" value="Genomic_DNA"/>
</dbReference>
<reference evidence="1 2" key="1">
    <citation type="journal article" date="2022" name="DNA Res.">
        <title>Chromosomal-level genome assembly of the orchid tree Bauhinia variegata (Leguminosae; Cercidoideae) supports the allotetraploid origin hypothesis of Bauhinia.</title>
        <authorList>
            <person name="Zhong Y."/>
            <person name="Chen Y."/>
            <person name="Zheng D."/>
            <person name="Pang J."/>
            <person name="Liu Y."/>
            <person name="Luo S."/>
            <person name="Meng S."/>
            <person name="Qian L."/>
            <person name="Wei D."/>
            <person name="Dai S."/>
            <person name="Zhou R."/>
        </authorList>
    </citation>
    <scope>NUCLEOTIDE SEQUENCE [LARGE SCALE GENOMIC DNA]</scope>
    <source>
        <strain evidence="1">BV-YZ2020</strain>
    </source>
</reference>
<protein>
    <submittedName>
        <fullName evidence="1">Uncharacterized protein</fullName>
    </submittedName>
</protein>
<accession>A0ACB9LEI3</accession>
<name>A0ACB9LEI3_BAUVA</name>
<sequence>MEQMGFLIPLEQCSPVCCISYGHVWIWHRIILVDSSYPWIHWHDSGLSCNCSGPGWQPNNKSSCRIFCTKGKQSHIGWRL</sequence>
<dbReference type="Proteomes" id="UP000828941">
    <property type="component" value="Chromosome 12"/>
</dbReference>
<organism evidence="1 2">
    <name type="scientific">Bauhinia variegata</name>
    <name type="common">Purple orchid tree</name>
    <name type="synonym">Phanera variegata</name>
    <dbReference type="NCBI Taxonomy" id="167791"/>
    <lineage>
        <taxon>Eukaryota</taxon>
        <taxon>Viridiplantae</taxon>
        <taxon>Streptophyta</taxon>
        <taxon>Embryophyta</taxon>
        <taxon>Tracheophyta</taxon>
        <taxon>Spermatophyta</taxon>
        <taxon>Magnoliopsida</taxon>
        <taxon>eudicotyledons</taxon>
        <taxon>Gunneridae</taxon>
        <taxon>Pentapetalae</taxon>
        <taxon>rosids</taxon>
        <taxon>fabids</taxon>
        <taxon>Fabales</taxon>
        <taxon>Fabaceae</taxon>
        <taxon>Cercidoideae</taxon>
        <taxon>Cercideae</taxon>
        <taxon>Bauhiniinae</taxon>
        <taxon>Bauhinia</taxon>
    </lineage>
</organism>
<comment type="caution">
    <text evidence="1">The sequence shown here is derived from an EMBL/GenBank/DDBJ whole genome shotgun (WGS) entry which is preliminary data.</text>
</comment>